<accession>A0A940PJR9</accession>
<sequence>MGTSTKYVLKQLLKIIIVIALILGLFVAGTMIGYGVIGDGKSKDVFKEETWTHITDFFK</sequence>
<dbReference type="RefSeq" id="WP_209532417.1">
    <property type="nucleotide sequence ID" value="NZ_JAEEGA010000023.1"/>
</dbReference>
<keyword evidence="2" id="KW-0240">DNA-directed RNA polymerase</keyword>
<evidence type="ECO:0000256" key="1">
    <source>
        <dbReference type="SAM" id="Phobius"/>
    </source>
</evidence>
<feature type="transmembrane region" description="Helical" evidence="1">
    <location>
        <begin position="12"/>
        <end position="37"/>
    </location>
</feature>
<keyword evidence="2" id="KW-0804">Transcription</keyword>
<comment type="caution">
    <text evidence="2">The sequence shown here is derived from an EMBL/GenBank/DDBJ whole genome shotgun (WGS) entry which is preliminary data.</text>
</comment>
<proteinExistence type="predicted"/>
<reference evidence="2" key="1">
    <citation type="submission" date="2020-12" db="EMBL/GenBank/DDBJ databases">
        <title>Vagococcus allomyrinae sp. nov. and Enterococcus lavae sp. nov., isolated from the larvae of Allomyrina dichotoma.</title>
        <authorList>
            <person name="Lee S.D."/>
        </authorList>
    </citation>
    <scope>NUCLEOTIDE SEQUENCE</scope>
    <source>
        <strain evidence="2">BWB3-3</strain>
    </source>
</reference>
<organism evidence="2 3">
    <name type="scientific">Vagococcus allomyrinae</name>
    <dbReference type="NCBI Taxonomy" id="2794353"/>
    <lineage>
        <taxon>Bacteria</taxon>
        <taxon>Bacillati</taxon>
        <taxon>Bacillota</taxon>
        <taxon>Bacilli</taxon>
        <taxon>Lactobacillales</taxon>
        <taxon>Enterococcaceae</taxon>
        <taxon>Vagococcus</taxon>
    </lineage>
</organism>
<evidence type="ECO:0000313" key="2">
    <source>
        <dbReference type="EMBL" id="MBP1044168.1"/>
    </source>
</evidence>
<dbReference type="AlphaFoldDB" id="A0A940PJR9"/>
<name>A0A940PJR9_9ENTE</name>
<protein>
    <submittedName>
        <fullName evidence="2">DNA-directed RNA polymerase subunit beta</fullName>
    </submittedName>
</protein>
<keyword evidence="3" id="KW-1185">Reference proteome</keyword>
<keyword evidence="1" id="KW-0472">Membrane</keyword>
<dbReference type="EMBL" id="JAEEGA010000023">
    <property type="protein sequence ID" value="MBP1044168.1"/>
    <property type="molecule type" value="Genomic_DNA"/>
</dbReference>
<dbReference type="Pfam" id="PF11772">
    <property type="entry name" value="EpuA"/>
    <property type="match status" value="1"/>
</dbReference>
<dbReference type="Proteomes" id="UP000674938">
    <property type="component" value="Unassembled WGS sequence"/>
</dbReference>
<keyword evidence="1" id="KW-1133">Transmembrane helix</keyword>
<evidence type="ECO:0000313" key="3">
    <source>
        <dbReference type="Proteomes" id="UP000674938"/>
    </source>
</evidence>
<dbReference type="InterPro" id="IPR024596">
    <property type="entry name" value="RNApol_su_b/EpuA"/>
</dbReference>
<dbReference type="GO" id="GO:0000428">
    <property type="term" value="C:DNA-directed RNA polymerase complex"/>
    <property type="evidence" value="ECO:0007669"/>
    <property type="project" value="UniProtKB-KW"/>
</dbReference>
<gene>
    <name evidence="2" type="ORF">I6N95_24470</name>
</gene>
<keyword evidence="1" id="KW-0812">Transmembrane</keyword>